<keyword evidence="12" id="KW-1185">Reference proteome</keyword>
<evidence type="ECO:0000256" key="5">
    <source>
        <dbReference type="ARBA" id="ARBA00023163"/>
    </source>
</evidence>
<evidence type="ECO:0000256" key="8">
    <source>
        <dbReference type="SAM" id="MobiDB-lite"/>
    </source>
</evidence>
<dbReference type="Pfam" id="PF00486">
    <property type="entry name" value="Trans_reg_C"/>
    <property type="match status" value="1"/>
</dbReference>
<organism evidence="11 12">
    <name type="scientific">Cyanobium gracile UHCC 0139</name>
    <dbReference type="NCBI Taxonomy" id="3110308"/>
    <lineage>
        <taxon>Bacteria</taxon>
        <taxon>Bacillati</taxon>
        <taxon>Cyanobacteriota</taxon>
        <taxon>Cyanophyceae</taxon>
        <taxon>Synechococcales</taxon>
        <taxon>Prochlorococcaceae</taxon>
        <taxon>Cyanobium</taxon>
    </lineage>
</organism>
<keyword evidence="3" id="KW-0805">Transcription regulation</keyword>
<feature type="domain" description="Response regulatory" evidence="9">
    <location>
        <begin position="17"/>
        <end position="126"/>
    </location>
</feature>
<dbReference type="RefSeq" id="WP_323306308.1">
    <property type="nucleotide sequence ID" value="NZ_JAYGHX010000010.1"/>
</dbReference>
<dbReference type="SMART" id="SM00448">
    <property type="entry name" value="REC"/>
    <property type="match status" value="1"/>
</dbReference>
<evidence type="ECO:0000256" key="6">
    <source>
        <dbReference type="PROSITE-ProRule" id="PRU00169"/>
    </source>
</evidence>
<keyword evidence="4 7" id="KW-0238">DNA-binding</keyword>
<dbReference type="PROSITE" id="PS51755">
    <property type="entry name" value="OMPR_PHOB"/>
    <property type="match status" value="1"/>
</dbReference>
<proteinExistence type="predicted"/>
<evidence type="ECO:0000259" key="10">
    <source>
        <dbReference type="PROSITE" id="PS51755"/>
    </source>
</evidence>
<evidence type="ECO:0000256" key="7">
    <source>
        <dbReference type="PROSITE-ProRule" id="PRU01091"/>
    </source>
</evidence>
<evidence type="ECO:0000313" key="12">
    <source>
        <dbReference type="Proteomes" id="UP001304461"/>
    </source>
</evidence>
<keyword evidence="1" id="KW-0597">Phosphoprotein</keyword>
<evidence type="ECO:0000256" key="4">
    <source>
        <dbReference type="ARBA" id="ARBA00023125"/>
    </source>
</evidence>
<evidence type="ECO:0000256" key="1">
    <source>
        <dbReference type="ARBA" id="ARBA00022553"/>
    </source>
</evidence>
<accession>A0ABU5RX37</accession>
<dbReference type="CDD" id="cd00383">
    <property type="entry name" value="trans_reg_C"/>
    <property type="match status" value="1"/>
</dbReference>
<gene>
    <name evidence="11" type="ORF">VB738_13905</name>
</gene>
<reference evidence="11 12" key="1">
    <citation type="submission" date="2023-12" db="EMBL/GenBank/DDBJ databases">
        <title>Baltic Sea Cyanobacteria.</title>
        <authorList>
            <person name="Delbaje E."/>
            <person name="Fewer D.P."/>
            <person name="Shishido T.K."/>
        </authorList>
    </citation>
    <scope>NUCLEOTIDE SEQUENCE [LARGE SCALE GENOMIC DNA]</scope>
    <source>
        <strain evidence="11 12">UHCC 0139</strain>
    </source>
</reference>
<evidence type="ECO:0000256" key="3">
    <source>
        <dbReference type="ARBA" id="ARBA00023015"/>
    </source>
</evidence>
<sequence length="263" mass="28358">MPVAQDKLTDPGGTPRRVLVVDPHATLRTVLAQRLRQDGHLAAAVATAREALEICQEQSPDLLVSAELLEETSALRLAAQLHCQVMVLTARSGSEPVVALLDAGADDVLRKPFGLEELAARCRTLLRRSGSGLQERVCVGPLEVHLLLRQVTLRDQPVELSPREFALLCALLMPPGVVRSRQELLRMAWPPFSGGPRSVDTQVLTLRRKLEQAGLGEGGAIETMRQQGYRFSLDTLPELSEEAAGASGSGLLVTSPSSASRLN</sequence>
<feature type="compositionally biased region" description="Polar residues" evidence="8">
    <location>
        <begin position="252"/>
        <end position="263"/>
    </location>
</feature>
<evidence type="ECO:0000313" key="11">
    <source>
        <dbReference type="EMBL" id="MEA5392352.1"/>
    </source>
</evidence>
<dbReference type="PROSITE" id="PS50110">
    <property type="entry name" value="RESPONSE_REGULATORY"/>
    <property type="match status" value="1"/>
</dbReference>
<dbReference type="InterPro" id="IPR011006">
    <property type="entry name" value="CheY-like_superfamily"/>
</dbReference>
<comment type="caution">
    <text evidence="6">Lacks conserved residue(s) required for the propagation of feature annotation.</text>
</comment>
<dbReference type="EMBL" id="JAYGHX010000010">
    <property type="protein sequence ID" value="MEA5392352.1"/>
    <property type="molecule type" value="Genomic_DNA"/>
</dbReference>
<name>A0ABU5RX37_9CYAN</name>
<dbReference type="Gene3D" id="1.10.10.10">
    <property type="entry name" value="Winged helix-like DNA-binding domain superfamily/Winged helix DNA-binding domain"/>
    <property type="match status" value="1"/>
</dbReference>
<dbReference type="PANTHER" id="PTHR48111">
    <property type="entry name" value="REGULATOR OF RPOS"/>
    <property type="match status" value="1"/>
</dbReference>
<dbReference type="Proteomes" id="UP001304461">
    <property type="component" value="Unassembled WGS sequence"/>
</dbReference>
<dbReference type="Gene3D" id="3.40.50.2300">
    <property type="match status" value="1"/>
</dbReference>
<evidence type="ECO:0000259" key="9">
    <source>
        <dbReference type="PROSITE" id="PS50110"/>
    </source>
</evidence>
<dbReference type="InterPro" id="IPR001789">
    <property type="entry name" value="Sig_transdc_resp-reg_receiver"/>
</dbReference>
<protein>
    <submittedName>
        <fullName evidence="11">Response regulator transcription factor</fullName>
    </submittedName>
</protein>
<feature type="region of interest" description="Disordered" evidence="8">
    <location>
        <begin position="241"/>
        <end position="263"/>
    </location>
</feature>
<dbReference type="InterPro" id="IPR039420">
    <property type="entry name" value="WalR-like"/>
</dbReference>
<comment type="caution">
    <text evidence="11">The sequence shown here is derived from an EMBL/GenBank/DDBJ whole genome shotgun (WGS) entry which is preliminary data.</text>
</comment>
<feature type="domain" description="OmpR/PhoB-type" evidence="10">
    <location>
        <begin position="134"/>
        <end position="233"/>
    </location>
</feature>
<feature type="DNA-binding region" description="OmpR/PhoB-type" evidence="7">
    <location>
        <begin position="134"/>
        <end position="233"/>
    </location>
</feature>
<keyword evidence="2" id="KW-0902">Two-component regulatory system</keyword>
<evidence type="ECO:0000256" key="2">
    <source>
        <dbReference type="ARBA" id="ARBA00023012"/>
    </source>
</evidence>
<dbReference type="Pfam" id="PF00072">
    <property type="entry name" value="Response_reg"/>
    <property type="match status" value="1"/>
</dbReference>
<dbReference type="SUPFAM" id="SSF52172">
    <property type="entry name" value="CheY-like"/>
    <property type="match status" value="1"/>
</dbReference>
<dbReference type="SMART" id="SM00862">
    <property type="entry name" value="Trans_reg_C"/>
    <property type="match status" value="1"/>
</dbReference>
<keyword evidence="5" id="KW-0804">Transcription</keyword>
<dbReference type="InterPro" id="IPR001867">
    <property type="entry name" value="OmpR/PhoB-type_DNA-bd"/>
</dbReference>
<dbReference type="PANTHER" id="PTHR48111:SF1">
    <property type="entry name" value="TWO-COMPONENT RESPONSE REGULATOR ORR33"/>
    <property type="match status" value="1"/>
</dbReference>
<dbReference type="InterPro" id="IPR036388">
    <property type="entry name" value="WH-like_DNA-bd_sf"/>
</dbReference>